<evidence type="ECO:0000313" key="1">
    <source>
        <dbReference type="EMBL" id="GFR11533.1"/>
    </source>
</evidence>
<evidence type="ECO:0000313" key="2">
    <source>
        <dbReference type="Proteomes" id="UP000887116"/>
    </source>
</evidence>
<organism evidence="1 2">
    <name type="scientific">Trichonephila clavata</name>
    <name type="common">Joro spider</name>
    <name type="synonym">Nephila clavata</name>
    <dbReference type="NCBI Taxonomy" id="2740835"/>
    <lineage>
        <taxon>Eukaryota</taxon>
        <taxon>Metazoa</taxon>
        <taxon>Ecdysozoa</taxon>
        <taxon>Arthropoda</taxon>
        <taxon>Chelicerata</taxon>
        <taxon>Arachnida</taxon>
        <taxon>Araneae</taxon>
        <taxon>Araneomorphae</taxon>
        <taxon>Entelegynae</taxon>
        <taxon>Araneoidea</taxon>
        <taxon>Nephilidae</taxon>
        <taxon>Trichonephila</taxon>
    </lineage>
</organism>
<dbReference type="EMBL" id="BMAO01026679">
    <property type="protein sequence ID" value="GFR11533.1"/>
    <property type="molecule type" value="Genomic_DNA"/>
</dbReference>
<comment type="caution">
    <text evidence="1">The sequence shown here is derived from an EMBL/GenBank/DDBJ whole genome shotgun (WGS) entry which is preliminary data.</text>
</comment>
<accession>A0A8X6GUK6</accession>
<reference evidence="1" key="1">
    <citation type="submission" date="2020-07" db="EMBL/GenBank/DDBJ databases">
        <title>Multicomponent nature underlies the extraordinary mechanical properties of spider dragline silk.</title>
        <authorList>
            <person name="Kono N."/>
            <person name="Nakamura H."/>
            <person name="Mori M."/>
            <person name="Yoshida Y."/>
            <person name="Ohtoshi R."/>
            <person name="Malay A.D."/>
            <person name="Moran D.A.P."/>
            <person name="Tomita M."/>
            <person name="Numata K."/>
            <person name="Arakawa K."/>
        </authorList>
    </citation>
    <scope>NUCLEOTIDE SEQUENCE</scope>
</reference>
<dbReference type="AlphaFoldDB" id="A0A8X6GUK6"/>
<sequence length="163" mass="18437">MNITEVTSIPEISSDHNPVCSLWGRLFEPPLQDEVNLFVDSMKSSFKGNPASFDDFIEYVEDYLGRRIRCYTAPLTFTQEVSDIILNYPNNKAARKDDIKNVAVKTRGVLVDPVHESEAKPDLEIDTSKSGNHRHVQSKTSCLPPEYVNFGIEPDLWTYASVI</sequence>
<proteinExistence type="predicted"/>
<keyword evidence="2" id="KW-1185">Reference proteome</keyword>
<protein>
    <submittedName>
        <fullName evidence="1">Uncharacterized protein</fullName>
    </submittedName>
</protein>
<gene>
    <name evidence="1" type="ORF">TNCT_82371</name>
</gene>
<name>A0A8X6GUK6_TRICU</name>
<dbReference type="Proteomes" id="UP000887116">
    <property type="component" value="Unassembled WGS sequence"/>
</dbReference>